<dbReference type="RefSeq" id="WP_379151403.1">
    <property type="nucleotide sequence ID" value="NZ_JBHSRJ010000003.1"/>
</dbReference>
<dbReference type="Proteomes" id="UP001596135">
    <property type="component" value="Unassembled WGS sequence"/>
</dbReference>
<dbReference type="EMBL" id="JBHSRJ010000003">
    <property type="protein sequence ID" value="MFC6042524.1"/>
    <property type="molecule type" value="Genomic_DNA"/>
</dbReference>
<accession>A0ABW1LF56</accession>
<evidence type="ECO:0000256" key="3">
    <source>
        <dbReference type="ARBA" id="ARBA00022801"/>
    </source>
</evidence>
<dbReference type="PANTHER" id="PTHR43046:SF14">
    <property type="entry name" value="MUTT_NUDIX FAMILY PROTEIN"/>
    <property type="match status" value="1"/>
</dbReference>
<evidence type="ECO:0000313" key="7">
    <source>
        <dbReference type="Proteomes" id="UP001596135"/>
    </source>
</evidence>
<keyword evidence="7" id="KW-1185">Reference proteome</keyword>
<dbReference type="InterPro" id="IPR000086">
    <property type="entry name" value="NUDIX_hydrolase_dom"/>
</dbReference>
<comment type="caution">
    <text evidence="6">The sequence shown here is derived from an EMBL/GenBank/DDBJ whole genome shotgun (WGS) entry which is preliminary data.</text>
</comment>
<dbReference type="CDD" id="cd02883">
    <property type="entry name" value="NUDIX_Hydrolase"/>
    <property type="match status" value="1"/>
</dbReference>
<dbReference type="EC" id="3.6.-.-" evidence="6"/>
<dbReference type="GO" id="GO:0016787">
    <property type="term" value="F:hydrolase activity"/>
    <property type="evidence" value="ECO:0007669"/>
    <property type="project" value="UniProtKB-KW"/>
</dbReference>
<sequence>MELTPPEFTDYDTRLGAYAVIVRDDHVLLALWDEPEVPILMWSLPGGGVELDETPAEGAVREVREETGYDVELTGLLGVETFVMAPEKRFARVGDRPQKNVQVVYEATVTGGELTHEVGGSTSEARWIPLAEVPALERIGLIRKFIG</sequence>
<feature type="domain" description="Nudix hydrolase" evidence="5">
    <location>
        <begin position="12"/>
        <end position="147"/>
    </location>
</feature>
<dbReference type="PRINTS" id="PR00502">
    <property type="entry name" value="NUDIXFAMILY"/>
</dbReference>
<evidence type="ECO:0000259" key="5">
    <source>
        <dbReference type="PROSITE" id="PS51462"/>
    </source>
</evidence>
<dbReference type="Gene3D" id="3.90.79.10">
    <property type="entry name" value="Nucleoside Triphosphate Pyrophosphohydrolase"/>
    <property type="match status" value="1"/>
</dbReference>
<organism evidence="6 7">
    <name type="scientific">Nocardioides hankookensis</name>
    <dbReference type="NCBI Taxonomy" id="443157"/>
    <lineage>
        <taxon>Bacteria</taxon>
        <taxon>Bacillati</taxon>
        <taxon>Actinomycetota</taxon>
        <taxon>Actinomycetes</taxon>
        <taxon>Propionibacteriales</taxon>
        <taxon>Nocardioidaceae</taxon>
        <taxon>Nocardioides</taxon>
    </lineage>
</organism>
<comment type="similarity">
    <text evidence="2 4">Belongs to the Nudix hydrolase family.</text>
</comment>
<dbReference type="PROSITE" id="PS51462">
    <property type="entry name" value="NUDIX"/>
    <property type="match status" value="1"/>
</dbReference>
<dbReference type="SUPFAM" id="SSF55811">
    <property type="entry name" value="Nudix"/>
    <property type="match status" value="1"/>
</dbReference>
<keyword evidence="3 4" id="KW-0378">Hydrolase</keyword>
<dbReference type="PANTHER" id="PTHR43046">
    <property type="entry name" value="GDP-MANNOSE MANNOSYL HYDROLASE"/>
    <property type="match status" value="1"/>
</dbReference>
<reference evidence="7" key="1">
    <citation type="journal article" date="2019" name="Int. J. Syst. Evol. Microbiol.">
        <title>The Global Catalogue of Microorganisms (GCM) 10K type strain sequencing project: providing services to taxonomists for standard genome sequencing and annotation.</title>
        <authorList>
            <consortium name="The Broad Institute Genomics Platform"/>
            <consortium name="The Broad Institute Genome Sequencing Center for Infectious Disease"/>
            <person name="Wu L."/>
            <person name="Ma J."/>
        </authorList>
    </citation>
    <scope>NUCLEOTIDE SEQUENCE [LARGE SCALE GENOMIC DNA]</scope>
    <source>
        <strain evidence="7">CCUG 54522</strain>
    </source>
</reference>
<proteinExistence type="inferred from homology"/>
<dbReference type="InterPro" id="IPR015797">
    <property type="entry name" value="NUDIX_hydrolase-like_dom_sf"/>
</dbReference>
<gene>
    <name evidence="6" type="ORF">ACFPYL_05545</name>
</gene>
<evidence type="ECO:0000256" key="4">
    <source>
        <dbReference type="RuleBase" id="RU003476"/>
    </source>
</evidence>
<dbReference type="Pfam" id="PF00293">
    <property type="entry name" value="NUDIX"/>
    <property type="match status" value="1"/>
</dbReference>
<protein>
    <submittedName>
        <fullName evidence="6">NUDIX hydrolase</fullName>
        <ecNumber evidence="6">3.6.-.-</ecNumber>
    </submittedName>
</protein>
<comment type="cofactor">
    <cofactor evidence="1">
        <name>Mg(2+)</name>
        <dbReference type="ChEBI" id="CHEBI:18420"/>
    </cofactor>
</comment>
<evidence type="ECO:0000256" key="1">
    <source>
        <dbReference type="ARBA" id="ARBA00001946"/>
    </source>
</evidence>
<dbReference type="PROSITE" id="PS00893">
    <property type="entry name" value="NUDIX_BOX"/>
    <property type="match status" value="1"/>
</dbReference>
<evidence type="ECO:0000313" key="6">
    <source>
        <dbReference type="EMBL" id="MFC6042524.1"/>
    </source>
</evidence>
<evidence type="ECO:0000256" key="2">
    <source>
        <dbReference type="ARBA" id="ARBA00005582"/>
    </source>
</evidence>
<dbReference type="InterPro" id="IPR020476">
    <property type="entry name" value="Nudix_hydrolase"/>
</dbReference>
<dbReference type="InterPro" id="IPR020084">
    <property type="entry name" value="NUDIX_hydrolase_CS"/>
</dbReference>
<name>A0ABW1LF56_9ACTN</name>